<name>A0ABT3KZY6_9CYAN</name>
<dbReference type="HAMAP" id="MF_00135">
    <property type="entry name" value="PRAI"/>
    <property type="match status" value="1"/>
</dbReference>
<reference evidence="11 12" key="1">
    <citation type="submission" date="2021-08" db="EMBL/GenBank/DDBJ databases">
        <title>Draft genome sequence of Spirulina subsalsa with high tolerance to salinity and hype-accumulation of phycocyanin.</title>
        <authorList>
            <person name="Pei H."/>
            <person name="Jiang L."/>
        </authorList>
    </citation>
    <scope>NUCLEOTIDE SEQUENCE [LARGE SCALE GENOMIC DNA]</scope>
    <source>
        <strain evidence="11 12">FACHB-351</strain>
    </source>
</reference>
<keyword evidence="5 9" id="KW-0028">Amino-acid biosynthesis</keyword>
<evidence type="ECO:0000256" key="4">
    <source>
        <dbReference type="ARBA" id="ARBA00022272"/>
    </source>
</evidence>
<keyword evidence="12" id="KW-1185">Reference proteome</keyword>
<evidence type="ECO:0000256" key="2">
    <source>
        <dbReference type="ARBA" id="ARBA00004664"/>
    </source>
</evidence>
<dbReference type="SUPFAM" id="SSF51366">
    <property type="entry name" value="Ribulose-phoshate binding barrel"/>
    <property type="match status" value="1"/>
</dbReference>
<dbReference type="Gene3D" id="3.20.20.70">
    <property type="entry name" value="Aldolase class I"/>
    <property type="match status" value="1"/>
</dbReference>
<dbReference type="EMBL" id="JAIHOM010000002">
    <property type="protein sequence ID" value="MCW6034802.1"/>
    <property type="molecule type" value="Genomic_DNA"/>
</dbReference>
<evidence type="ECO:0000256" key="6">
    <source>
        <dbReference type="ARBA" id="ARBA00022822"/>
    </source>
</evidence>
<evidence type="ECO:0000313" key="11">
    <source>
        <dbReference type="EMBL" id="MCW6034802.1"/>
    </source>
</evidence>
<dbReference type="CDD" id="cd00405">
    <property type="entry name" value="PRAI"/>
    <property type="match status" value="1"/>
</dbReference>
<evidence type="ECO:0000256" key="3">
    <source>
        <dbReference type="ARBA" id="ARBA00012572"/>
    </source>
</evidence>
<feature type="domain" description="N-(5'phosphoribosyl) anthranilate isomerase (PRAI)" evidence="10">
    <location>
        <begin position="3"/>
        <end position="204"/>
    </location>
</feature>
<dbReference type="RefSeq" id="WP_265262457.1">
    <property type="nucleotide sequence ID" value="NZ_JAIHOM010000002.1"/>
</dbReference>
<gene>
    <name evidence="9" type="primary">trpF</name>
    <name evidence="11" type="ORF">K4A83_00725</name>
</gene>
<organism evidence="11 12">
    <name type="scientific">Spirulina subsalsa FACHB-351</name>
    <dbReference type="NCBI Taxonomy" id="234711"/>
    <lineage>
        <taxon>Bacteria</taxon>
        <taxon>Bacillati</taxon>
        <taxon>Cyanobacteriota</taxon>
        <taxon>Cyanophyceae</taxon>
        <taxon>Spirulinales</taxon>
        <taxon>Spirulinaceae</taxon>
        <taxon>Spirulina</taxon>
    </lineage>
</organism>
<evidence type="ECO:0000259" key="10">
    <source>
        <dbReference type="Pfam" id="PF00697"/>
    </source>
</evidence>
<evidence type="ECO:0000256" key="7">
    <source>
        <dbReference type="ARBA" id="ARBA00023141"/>
    </source>
</evidence>
<dbReference type="InterPro" id="IPR013785">
    <property type="entry name" value="Aldolase_TIM"/>
</dbReference>
<keyword evidence="7 9" id="KW-0057">Aromatic amino acid biosynthesis</keyword>
<protein>
    <recommendedName>
        <fullName evidence="4 9">N-(5'-phosphoribosyl)anthranilate isomerase</fullName>
        <shortName evidence="9">PRAI</shortName>
        <ecNumber evidence="3 9">5.3.1.24</ecNumber>
    </recommendedName>
</protein>
<dbReference type="NCBIfam" id="NF002298">
    <property type="entry name" value="PRK01222.1-4"/>
    <property type="match status" value="1"/>
</dbReference>
<keyword evidence="6 9" id="KW-0822">Tryptophan biosynthesis</keyword>
<dbReference type="Pfam" id="PF00697">
    <property type="entry name" value="PRAI"/>
    <property type="match status" value="1"/>
</dbReference>
<comment type="catalytic activity">
    <reaction evidence="1 9">
        <text>N-(5-phospho-beta-D-ribosyl)anthranilate = 1-(2-carboxyphenylamino)-1-deoxy-D-ribulose 5-phosphate</text>
        <dbReference type="Rhea" id="RHEA:21540"/>
        <dbReference type="ChEBI" id="CHEBI:18277"/>
        <dbReference type="ChEBI" id="CHEBI:58613"/>
        <dbReference type="EC" id="5.3.1.24"/>
    </reaction>
</comment>
<comment type="similarity">
    <text evidence="9">Belongs to the TrpF family.</text>
</comment>
<dbReference type="EC" id="5.3.1.24" evidence="3 9"/>
<evidence type="ECO:0000256" key="9">
    <source>
        <dbReference type="HAMAP-Rule" id="MF_00135"/>
    </source>
</evidence>
<dbReference type="Proteomes" id="UP001526426">
    <property type="component" value="Unassembled WGS sequence"/>
</dbReference>
<dbReference type="InterPro" id="IPR001240">
    <property type="entry name" value="PRAI_dom"/>
</dbReference>
<dbReference type="PANTHER" id="PTHR42894:SF1">
    <property type="entry name" value="N-(5'-PHOSPHORIBOSYL)ANTHRANILATE ISOMERASE"/>
    <property type="match status" value="1"/>
</dbReference>
<evidence type="ECO:0000256" key="5">
    <source>
        <dbReference type="ARBA" id="ARBA00022605"/>
    </source>
</evidence>
<evidence type="ECO:0000256" key="8">
    <source>
        <dbReference type="ARBA" id="ARBA00023235"/>
    </source>
</evidence>
<keyword evidence="8 9" id="KW-0413">Isomerase</keyword>
<sequence length="209" mass="22646">MRIKICGITQPEQGQAIAALGITTLGFICVERSPRFIAPPHLKDLLATLPRDLHKIGVFVNATLAEIQEIVTLTDLTGVQLHGDESPSFCQVLGQEMPGVELWKALRLKTSESLKVVQDYTPFVDAILLDAYHPQQYGGTGQVLNWADLADFAPPVPWFLAGGLTPGNIGEALKQVQPSGIDLSSGVERSPGDKDLQKVAQLLQVMKNL</sequence>
<proteinExistence type="inferred from homology"/>
<evidence type="ECO:0000313" key="12">
    <source>
        <dbReference type="Proteomes" id="UP001526426"/>
    </source>
</evidence>
<dbReference type="InterPro" id="IPR044643">
    <property type="entry name" value="TrpF_fam"/>
</dbReference>
<dbReference type="InterPro" id="IPR011060">
    <property type="entry name" value="RibuloseP-bd_barrel"/>
</dbReference>
<comment type="caution">
    <text evidence="11">The sequence shown here is derived from an EMBL/GenBank/DDBJ whole genome shotgun (WGS) entry which is preliminary data.</text>
</comment>
<dbReference type="GO" id="GO:0004640">
    <property type="term" value="F:phosphoribosylanthranilate isomerase activity"/>
    <property type="evidence" value="ECO:0007669"/>
    <property type="project" value="UniProtKB-EC"/>
</dbReference>
<evidence type="ECO:0000256" key="1">
    <source>
        <dbReference type="ARBA" id="ARBA00001164"/>
    </source>
</evidence>
<dbReference type="PANTHER" id="PTHR42894">
    <property type="entry name" value="N-(5'-PHOSPHORIBOSYL)ANTHRANILATE ISOMERASE"/>
    <property type="match status" value="1"/>
</dbReference>
<comment type="pathway">
    <text evidence="2 9">Amino-acid biosynthesis; L-tryptophan biosynthesis; L-tryptophan from chorismate: step 3/5.</text>
</comment>
<accession>A0ABT3KZY6</accession>